<organism evidence="1 2">
    <name type="scientific">Nonomuraea antimicrobica</name>
    <dbReference type="NCBI Taxonomy" id="561173"/>
    <lineage>
        <taxon>Bacteria</taxon>
        <taxon>Bacillati</taxon>
        <taxon>Actinomycetota</taxon>
        <taxon>Actinomycetes</taxon>
        <taxon>Streptosporangiales</taxon>
        <taxon>Streptosporangiaceae</taxon>
        <taxon>Nonomuraea</taxon>
    </lineage>
</organism>
<sequence length="78" mass="8742">MGDRSPDATQRLLNRAPWDTPGAVSTIRRFAVTPLDTAARPGSLTVGALDELCWNPVTRSHRHRAHHRSSTNEWRLPC</sequence>
<evidence type="ECO:0000313" key="1">
    <source>
        <dbReference type="EMBL" id="GAA3668213.1"/>
    </source>
</evidence>
<dbReference type="Proteomes" id="UP001500902">
    <property type="component" value="Unassembled WGS sequence"/>
</dbReference>
<evidence type="ECO:0000313" key="2">
    <source>
        <dbReference type="Proteomes" id="UP001500902"/>
    </source>
</evidence>
<reference evidence="2" key="1">
    <citation type="journal article" date="2019" name="Int. J. Syst. Evol. Microbiol.">
        <title>The Global Catalogue of Microorganisms (GCM) 10K type strain sequencing project: providing services to taxonomists for standard genome sequencing and annotation.</title>
        <authorList>
            <consortium name="The Broad Institute Genomics Platform"/>
            <consortium name="The Broad Institute Genome Sequencing Center for Infectious Disease"/>
            <person name="Wu L."/>
            <person name="Ma J."/>
        </authorList>
    </citation>
    <scope>NUCLEOTIDE SEQUENCE [LARGE SCALE GENOMIC DNA]</scope>
    <source>
        <strain evidence="2">JCM 16904</strain>
    </source>
</reference>
<accession>A0ABP7BRK0</accession>
<protein>
    <recommendedName>
        <fullName evidence="3">Transposase IS701-like DDE domain-containing protein</fullName>
    </recommendedName>
</protein>
<proteinExistence type="predicted"/>
<name>A0ABP7BRK0_9ACTN</name>
<gene>
    <name evidence="1" type="ORF">GCM10022224_035550</name>
</gene>
<keyword evidence="2" id="KW-1185">Reference proteome</keyword>
<dbReference type="EMBL" id="BAAAZP010000070">
    <property type="protein sequence ID" value="GAA3668213.1"/>
    <property type="molecule type" value="Genomic_DNA"/>
</dbReference>
<evidence type="ECO:0008006" key="3">
    <source>
        <dbReference type="Google" id="ProtNLM"/>
    </source>
</evidence>
<comment type="caution">
    <text evidence="1">The sequence shown here is derived from an EMBL/GenBank/DDBJ whole genome shotgun (WGS) entry which is preliminary data.</text>
</comment>